<dbReference type="GO" id="GO:0006075">
    <property type="term" value="P:(1-&gt;3)-beta-D-glucan biosynthetic process"/>
    <property type="evidence" value="ECO:0007669"/>
    <property type="project" value="TreeGrafter"/>
</dbReference>
<dbReference type="STRING" id="1314778.A0A5C3PAI0"/>
<feature type="compositionally biased region" description="Polar residues" evidence="1">
    <location>
        <begin position="224"/>
        <end position="234"/>
    </location>
</feature>
<feature type="transmembrane region" description="Helical" evidence="2">
    <location>
        <begin position="453"/>
        <end position="472"/>
    </location>
</feature>
<dbReference type="InParanoid" id="A0A5C3PAI0"/>
<feature type="compositionally biased region" description="Polar residues" evidence="1">
    <location>
        <begin position="31"/>
        <end position="47"/>
    </location>
</feature>
<keyword evidence="4" id="KW-0808">Transferase</keyword>
<keyword evidence="5" id="KW-1185">Reference proteome</keyword>
<evidence type="ECO:0000256" key="1">
    <source>
        <dbReference type="SAM" id="MobiDB-lite"/>
    </source>
</evidence>
<keyword evidence="2" id="KW-0812">Transmembrane</keyword>
<dbReference type="EMBL" id="ML211226">
    <property type="protein sequence ID" value="TFK85919.1"/>
    <property type="molecule type" value="Genomic_DNA"/>
</dbReference>
<evidence type="ECO:0000313" key="4">
    <source>
        <dbReference type="EMBL" id="TFK85919.1"/>
    </source>
</evidence>
<dbReference type="InterPro" id="IPR056261">
    <property type="entry name" value="FKS1-like_dom2"/>
</dbReference>
<dbReference type="Proteomes" id="UP000308197">
    <property type="component" value="Unassembled WGS sequence"/>
</dbReference>
<dbReference type="Pfam" id="PF14288">
    <property type="entry name" value="FKS1_dom1"/>
    <property type="match status" value="1"/>
</dbReference>
<feature type="region of interest" description="Disordered" evidence="1">
    <location>
        <begin position="224"/>
        <end position="245"/>
    </location>
</feature>
<evidence type="ECO:0000256" key="2">
    <source>
        <dbReference type="SAM" id="Phobius"/>
    </source>
</evidence>
<proteinExistence type="predicted"/>
<dbReference type="Pfam" id="PF23605">
    <property type="entry name" value="FKS1_dom2"/>
    <property type="match status" value="1"/>
</dbReference>
<organism evidence="4 5">
    <name type="scientific">Polyporus arcularius HHB13444</name>
    <dbReference type="NCBI Taxonomy" id="1314778"/>
    <lineage>
        <taxon>Eukaryota</taxon>
        <taxon>Fungi</taxon>
        <taxon>Dikarya</taxon>
        <taxon>Basidiomycota</taxon>
        <taxon>Agaricomycotina</taxon>
        <taxon>Agaricomycetes</taxon>
        <taxon>Polyporales</taxon>
        <taxon>Polyporaceae</taxon>
        <taxon>Polyporus</taxon>
    </lineage>
</organism>
<keyword evidence="2" id="KW-1133">Transmembrane helix</keyword>
<dbReference type="SMART" id="SM01205">
    <property type="entry name" value="FKS1_dom1"/>
    <property type="match status" value="1"/>
</dbReference>
<feature type="transmembrane region" description="Helical" evidence="2">
    <location>
        <begin position="523"/>
        <end position="543"/>
    </location>
</feature>
<accession>A0A5C3PAI0</accession>
<sequence length="575" mass="65735">MTGLSSPTITAPLSPAMTSRFGDNGQEGIHANSSPPSRASDLHNSFHQPMEMPDRYDGHREMHASDGSNGHDDRFHQHEGGYDYPRPDTDSDVDVYGGQYPPSQESLGSRRIGISEASAPAFVGHNDISSRESYPAWSSVRPIPLQKEEVEDIFLDLTQKFGFQRDSMRNMFDFVMQLLDSRAARMSPNQALLTLHADYIGGQHANYRKWYFAAQLDLDDAINSQQNPGLQQSRSQKRKSKGHKYAERQLRSALDRWRQAMNNMSQYDRMRQIALYLLLWGEAAQVRFVPECLCFIFKCADDYYRSPECQHRVDPVPEGWYLYAVIKPLYRFIRDQGYEVIDGRFVRKEKDHEEIIGYDDVNQLFWYPEGIARIVLTDKTRLVDLPPSQRFMKFDRIDWNRVFFKTYYEKRSFGHLLVNFNRIWVIHISMYWYYTAYNSPTVYNGEKSAAMRWSATALGGAVATVIMIAATLAEFSYIPTTWNNTSHLTRRLIFLIITLALTAGPTFYIAIAENSSPGGSLALILGIVQFFISVVATLLFAILPSGRMFGDRVAGKSRKYLASQTFTGSYPSLKP</sequence>
<dbReference type="GO" id="GO:0051278">
    <property type="term" value="P:fungal-type cell wall polysaccharide biosynthetic process"/>
    <property type="evidence" value="ECO:0007669"/>
    <property type="project" value="TreeGrafter"/>
</dbReference>
<evidence type="ECO:0000313" key="5">
    <source>
        <dbReference type="Proteomes" id="UP000308197"/>
    </source>
</evidence>
<keyword evidence="2" id="KW-0472">Membrane</keyword>
<feature type="region of interest" description="Disordered" evidence="1">
    <location>
        <begin position="1"/>
        <end position="90"/>
    </location>
</feature>
<dbReference type="InterPro" id="IPR026899">
    <property type="entry name" value="FKS1-like_dom1"/>
</dbReference>
<dbReference type="PANTHER" id="PTHR12741:SF48">
    <property type="entry name" value="1,3-BETA-GLUCAN SYNTHASE COMPONENT FKS1-RELATED"/>
    <property type="match status" value="1"/>
</dbReference>
<gene>
    <name evidence="4" type="ORF">K466DRAFT_172433</name>
</gene>
<dbReference type="PANTHER" id="PTHR12741">
    <property type="entry name" value="LYST-INTERACTING PROTEIN LIP5 DOPAMINE RESPONSIVE PROTEIN DRG-1"/>
    <property type="match status" value="1"/>
</dbReference>
<feature type="domain" description="1,3-beta-glucan synthase component FKS1-like" evidence="3">
    <location>
        <begin position="267"/>
        <end position="379"/>
    </location>
</feature>
<feature type="compositionally biased region" description="Polar residues" evidence="1">
    <location>
        <begin position="1"/>
        <end position="11"/>
    </location>
</feature>
<dbReference type="GO" id="GO:0005886">
    <property type="term" value="C:plasma membrane"/>
    <property type="evidence" value="ECO:0007669"/>
    <property type="project" value="TreeGrafter"/>
</dbReference>
<feature type="transmembrane region" description="Helical" evidence="2">
    <location>
        <begin position="492"/>
        <end position="511"/>
    </location>
</feature>
<evidence type="ECO:0000259" key="3">
    <source>
        <dbReference type="SMART" id="SM01205"/>
    </source>
</evidence>
<feature type="non-terminal residue" evidence="4">
    <location>
        <position position="575"/>
    </location>
</feature>
<reference evidence="4 5" key="1">
    <citation type="journal article" date="2019" name="Nat. Ecol. Evol.">
        <title>Megaphylogeny resolves global patterns of mushroom evolution.</title>
        <authorList>
            <person name="Varga T."/>
            <person name="Krizsan K."/>
            <person name="Foldi C."/>
            <person name="Dima B."/>
            <person name="Sanchez-Garcia M."/>
            <person name="Sanchez-Ramirez S."/>
            <person name="Szollosi G.J."/>
            <person name="Szarkandi J.G."/>
            <person name="Papp V."/>
            <person name="Albert L."/>
            <person name="Andreopoulos W."/>
            <person name="Angelini C."/>
            <person name="Antonin V."/>
            <person name="Barry K.W."/>
            <person name="Bougher N.L."/>
            <person name="Buchanan P."/>
            <person name="Buyck B."/>
            <person name="Bense V."/>
            <person name="Catcheside P."/>
            <person name="Chovatia M."/>
            <person name="Cooper J."/>
            <person name="Damon W."/>
            <person name="Desjardin D."/>
            <person name="Finy P."/>
            <person name="Geml J."/>
            <person name="Haridas S."/>
            <person name="Hughes K."/>
            <person name="Justo A."/>
            <person name="Karasinski D."/>
            <person name="Kautmanova I."/>
            <person name="Kiss B."/>
            <person name="Kocsube S."/>
            <person name="Kotiranta H."/>
            <person name="LaButti K.M."/>
            <person name="Lechner B.E."/>
            <person name="Liimatainen K."/>
            <person name="Lipzen A."/>
            <person name="Lukacs Z."/>
            <person name="Mihaltcheva S."/>
            <person name="Morgado L.N."/>
            <person name="Niskanen T."/>
            <person name="Noordeloos M.E."/>
            <person name="Ohm R.A."/>
            <person name="Ortiz-Santana B."/>
            <person name="Ovrebo C."/>
            <person name="Racz N."/>
            <person name="Riley R."/>
            <person name="Savchenko A."/>
            <person name="Shiryaev A."/>
            <person name="Soop K."/>
            <person name="Spirin V."/>
            <person name="Szebenyi C."/>
            <person name="Tomsovsky M."/>
            <person name="Tulloss R.E."/>
            <person name="Uehling J."/>
            <person name="Grigoriev I.V."/>
            <person name="Vagvolgyi C."/>
            <person name="Papp T."/>
            <person name="Martin F.M."/>
            <person name="Miettinen O."/>
            <person name="Hibbett D.S."/>
            <person name="Nagy L.G."/>
        </authorList>
    </citation>
    <scope>NUCLEOTIDE SEQUENCE [LARGE SCALE GENOMIC DNA]</scope>
    <source>
        <strain evidence="4 5">HHB13444</strain>
    </source>
</reference>
<dbReference type="GO" id="GO:0003843">
    <property type="term" value="F:1,3-beta-D-glucan synthase activity"/>
    <property type="evidence" value="ECO:0007669"/>
    <property type="project" value="TreeGrafter"/>
</dbReference>
<dbReference type="AlphaFoldDB" id="A0A5C3PAI0"/>
<name>A0A5C3PAI0_9APHY</name>
<feature type="compositionally biased region" description="Basic and acidic residues" evidence="1">
    <location>
        <begin position="52"/>
        <end position="89"/>
    </location>
</feature>
<protein>
    <submittedName>
        <fullName evidence="4">Glycosyltransferase family 48 protein</fullName>
    </submittedName>
</protein>